<reference evidence="2 3" key="1">
    <citation type="submission" date="2024-06" db="EMBL/GenBank/DDBJ databases">
        <title>The Natural Products Discovery Center: Release of the First 8490 Sequenced Strains for Exploring Actinobacteria Biosynthetic Diversity.</title>
        <authorList>
            <person name="Kalkreuter E."/>
            <person name="Kautsar S.A."/>
            <person name="Yang D."/>
            <person name="Bader C.D."/>
            <person name="Teijaro C.N."/>
            <person name="Fluegel L."/>
            <person name="Davis C.M."/>
            <person name="Simpson J.R."/>
            <person name="Lauterbach L."/>
            <person name="Steele A.D."/>
            <person name="Gui C."/>
            <person name="Meng S."/>
            <person name="Li G."/>
            <person name="Viehrig K."/>
            <person name="Ye F."/>
            <person name="Su P."/>
            <person name="Kiefer A.F."/>
            <person name="Nichols A."/>
            <person name="Cepeda A.J."/>
            <person name="Yan W."/>
            <person name="Fan B."/>
            <person name="Jiang Y."/>
            <person name="Adhikari A."/>
            <person name="Zheng C.-J."/>
            <person name="Schuster L."/>
            <person name="Cowan T.M."/>
            <person name="Smanski M.J."/>
            <person name="Chevrette M.G."/>
            <person name="De Carvalho L.P.S."/>
            <person name="Shen B."/>
        </authorList>
    </citation>
    <scope>NUCLEOTIDE SEQUENCE [LARGE SCALE GENOMIC DNA]</scope>
    <source>
        <strain evidence="2 3">NPDC052768</strain>
    </source>
</reference>
<gene>
    <name evidence="2" type="ORF">AB0K95_09350</name>
</gene>
<sequence length="118" mass="12006">MTTFSTGGSASEEPTTTGRSDRTLLARLRHLYGDAFALVYLGVCAALTVWAFAASAGENEDASFAGVIPVLATAPASLVGLALPGGLPTFVLAVVLGALVNAAVIGWCSRRLRGGPTR</sequence>
<evidence type="ECO:0000256" key="1">
    <source>
        <dbReference type="SAM" id="Phobius"/>
    </source>
</evidence>
<comment type="caution">
    <text evidence="2">The sequence shown here is derived from an EMBL/GenBank/DDBJ whole genome shotgun (WGS) entry which is preliminary data.</text>
</comment>
<keyword evidence="1" id="KW-1133">Transmembrane helix</keyword>
<accession>A0ABV3JCA6</accession>
<keyword evidence="3" id="KW-1185">Reference proteome</keyword>
<dbReference type="Pfam" id="PF25637">
    <property type="entry name" value="DUF7942"/>
    <property type="match status" value="1"/>
</dbReference>
<dbReference type="NCBIfam" id="NF046119">
    <property type="entry name" value="memb_SCO4225"/>
    <property type="match status" value="1"/>
</dbReference>
<keyword evidence="1" id="KW-0472">Membrane</keyword>
<evidence type="ECO:0008006" key="4">
    <source>
        <dbReference type="Google" id="ProtNLM"/>
    </source>
</evidence>
<feature type="transmembrane region" description="Helical" evidence="1">
    <location>
        <begin position="89"/>
        <end position="108"/>
    </location>
</feature>
<evidence type="ECO:0000313" key="2">
    <source>
        <dbReference type="EMBL" id="MEV5245461.1"/>
    </source>
</evidence>
<dbReference type="InterPro" id="IPR057702">
    <property type="entry name" value="DUF7942"/>
</dbReference>
<dbReference type="RefSeq" id="WP_364020078.1">
    <property type="nucleotide sequence ID" value="NZ_JBFATD010000003.1"/>
</dbReference>
<dbReference type="Proteomes" id="UP001552527">
    <property type="component" value="Unassembled WGS sequence"/>
</dbReference>
<evidence type="ECO:0000313" key="3">
    <source>
        <dbReference type="Proteomes" id="UP001552527"/>
    </source>
</evidence>
<keyword evidence="1" id="KW-0812">Transmembrane</keyword>
<feature type="transmembrane region" description="Helical" evidence="1">
    <location>
        <begin position="64"/>
        <end position="83"/>
    </location>
</feature>
<organism evidence="2 3">
    <name type="scientific">Streptomyces werraensis</name>
    <dbReference type="NCBI Taxonomy" id="68284"/>
    <lineage>
        <taxon>Bacteria</taxon>
        <taxon>Bacillati</taxon>
        <taxon>Actinomycetota</taxon>
        <taxon>Actinomycetes</taxon>
        <taxon>Kitasatosporales</taxon>
        <taxon>Streptomycetaceae</taxon>
        <taxon>Streptomyces</taxon>
    </lineage>
</organism>
<proteinExistence type="predicted"/>
<protein>
    <recommendedName>
        <fullName evidence="4">Integral membrane protein</fullName>
    </recommendedName>
</protein>
<feature type="transmembrane region" description="Helical" evidence="1">
    <location>
        <begin position="31"/>
        <end position="52"/>
    </location>
</feature>
<dbReference type="EMBL" id="JBFATE010000003">
    <property type="protein sequence ID" value="MEV5245461.1"/>
    <property type="molecule type" value="Genomic_DNA"/>
</dbReference>
<name>A0ABV3JCA6_9ACTN</name>